<evidence type="ECO:0000256" key="5">
    <source>
        <dbReference type="ARBA" id="ARBA00022737"/>
    </source>
</evidence>
<dbReference type="EMBL" id="MTYJ01000213">
    <property type="protein sequence ID" value="OWA51055.1"/>
    <property type="molecule type" value="Genomic_DNA"/>
</dbReference>
<organism evidence="14 15">
    <name type="scientific">Hypsibius exemplaris</name>
    <name type="common">Freshwater tardigrade</name>
    <dbReference type="NCBI Taxonomy" id="2072580"/>
    <lineage>
        <taxon>Eukaryota</taxon>
        <taxon>Metazoa</taxon>
        <taxon>Ecdysozoa</taxon>
        <taxon>Tardigrada</taxon>
        <taxon>Eutardigrada</taxon>
        <taxon>Parachela</taxon>
        <taxon>Hypsibioidea</taxon>
        <taxon>Hypsibiidae</taxon>
        <taxon>Hypsibius</taxon>
    </lineage>
</organism>
<dbReference type="GO" id="GO:0015293">
    <property type="term" value="F:symporter activity"/>
    <property type="evidence" value="ECO:0007669"/>
    <property type="project" value="UniProtKB-KW"/>
</dbReference>
<proteinExistence type="inferred from homology"/>
<keyword evidence="3" id="KW-0813">Transport</keyword>
<evidence type="ECO:0000256" key="8">
    <source>
        <dbReference type="ARBA" id="ARBA00023136"/>
    </source>
</evidence>
<evidence type="ECO:0000256" key="9">
    <source>
        <dbReference type="ARBA" id="ARBA00023228"/>
    </source>
</evidence>
<dbReference type="InterPro" id="IPR005282">
    <property type="entry name" value="LC_transporter"/>
</dbReference>
<dbReference type="PANTHER" id="PTHR13131:SF5">
    <property type="entry name" value="CYSTINOSIN"/>
    <property type="match status" value="1"/>
</dbReference>
<feature type="transmembrane region" description="Helical" evidence="12">
    <location>
        <begin position="171"/>
        <end position="192"/>
    </location>
</feature>
<feature type="transmembrane region" description="Helical" evidence="12">
    <location>
        <begin position="274"/>
        <end position="291"/>
    </location>
</feature>
<dbReference type="Gene3D" id="1.20.1280.290">
    <property type="match status" value="2"/>
</dbReference>
<accession>A0A9X6NBQ7</accession>
<keyword evidence="8 12" id="KW-0472">Membrane</keyword>
<keyword evidence="9" id="KW-0458">Lysosome</keyword>
<dbReference type="PANTHER" id="PTHR13131">
    <property type="entry name" value="CYSTINOSIN"/>
    <property type="match status" value="1"/>
</dbReference>
<evidence type="ECO:0000256" key="12">
    <source>
        <dbReference type="SAM" id="Phobius"/>
    </source>
</evidence>
<feature type="transmembrane region" description="Helical" evidence="12">
    <location>
        <begin position="247"/>
        <end position="268"/>
    </location>
</feature>
<evidence type="ECO:0000256" key="2">
    <source>
        <dbReference type="ARBA" id="ARBA00006855"/>
    </source>
</evidence>
<evidence type="ECO:0000256" key="1">
    <source>
        <dbReference type="ARBA" id="ARBA00004155"/>
    </source>
</evidence>
<keyword evidence="6" id="KW-0769">Symport</keyword>
<comment type="caution">
    <text evidence="14">The sequence shown here is derived from an EMBL/GenBank/DDBJ whole genome shotgun (WGS) entry which is preliminary data.</text>
</comment>
<comment type="similarity">
    <text evidence="2">Belongs to the cystinosin family.</text>
</comment>
<keyword evidence="5" id="KW-0677">Repeat</keyword>
<reference evidence="15" key="1">
    <citation type="submission" date="2017-01" db="EMBL/GenBank/DDBJ databases">
        <title>Comparative genomics of anhydrobiosis in the tardigrade Hypsibius dujardini.</title>
        <authorList>
            <person name="Yoshida Y."/>
            <person name="Koutsovoulos G."/>
            <person name="Laetsch D."/>
            <person name="Stevens L."/>
            <person name="Kumar S."/>
            <person name="Horikawa D."/>
            <person name="Ishino K."/>
            <person name="Komine S."/>
            <person name="Tomita M."/>
            <person name="Blaxter M."/>
            <person name="Arakawa K."/>
        </authorList>
    </citation>
    <scope>NUCLEOTIDE SEQUENCE [LARGE SCALE GENOMIC DNA]</scope>
    <source>
        <strain evidence="15">Z151</strain>
    </source>
</reference>
<feature type="transmembrane region" description="Helical" evidence="12">
    <location>
        <begin position="344"/>
        <end position="366"/>
    </location>
</feature>
<dbReference type="InterPro" id="IPR006603">
    <property type="entry name" value="PQ-loop_rpt"/>
</dbReference>
<keyword evidence="13" id="KW-0732">Signal</keyword>
<evidence type="ECO:0000313" key="14">
    <source>
        <dbReference type="EMBL" id="OWA51055.1"/>
    </source>
</evidence>
<evidence type="ECO:0000256" key="6">
    <source>
        <dbReference type="ARBA" id="ARBA00022847"/>
    </source>
</evidence>
<dbReference type="GO" id="GO:0005765">
    <property type="term" value="C:lysosomal membrane"/>
    <property type="evidence" value="ECO:0007669"/>
    <property type="project" value="UniProtKB-SubCell"/>
</dbReference>
<dbReference type="OrthoDB" id="75720at2759"/>
<dbReference type="Pfam" id="PF04193">
    <property type="entry name" value="PQ-loop"/>
    <property type="match status" value="2"/>
</dbReference>
<keyword evidence="4 12" id="KW-0812">Transmembrane</keyword>
<comment type="subcellular location">
    <subcellularLocation>
        <location evidence="1">Lysosome membrane</location>
        <topology evidence="1">Multi-pass membrane protein</topology>
    </subcellularLocation>
</comment>
<dbReference type="AlphaFoldDB" id="A0A9X6NBQ7"/>
<keyword evidence="15" id="KW-1185">Reference proteome</keyword>
<comment type="catalytic activity">
    <reaction evidence="10">
        <text>L-cystine(out) + H(+)(out) = L-cystine(in) + H(+)(in)</text>
        <dbReference type="Rhea" id="RHEA:66172"/>
        <dbReference type="ChEBI" id="CHEBI:15378"/>
        <dbReference type="ChEBI" id="CHEBI:35491"/>
    </reaction>
    <physiologicalReaction direction="left-to-right" evidence="10">
        <dbReference type="Rhea" id="RHEA:66173"/>
    </physiologicalReaction>
</comment>
<evidence type="ECO:0000313" key="15">
    <source>
        <dbReference type="Proteomes" id="UP000192578"/>
    </source>
</evidence>
<gene>
    <name evidence="14" type="ORF">BV898_15557</name>
</gene>
<feature type="transmembrane region" description="Helical" evidence="12">
    <location>
        <begin position="138"/>
        <end position="159"/>
    </location>
</feature>
<dbReference type="FunFam" id="1.20.1280.290:FF:000018">
    <property type="entry name" value="Cystinosin homolog"/>
    <property type="match status" value="1"/>
</dbReference>
<evidence type="ECO:0000256" key="4">
    <source>
        <dbReference type="ARBA" id="ARBA00022692"/>
    </source>
</evidence>
<feature type="transmembrane region" description="Helical" evidence="12">
    <location>
        <begin position="215"/>
        <end position="235"/>
    </location>
</feature>
<evidence type="ECO:0000256" key="10">
    <source>
        <dbReference type="ARBA" id="ARBA00048473"/>
    </source>
</evidence>
<evidence type="ECO:0000256" key="7">
    <source>
        <dbReference type="ARBA" id="ARBA00022989"/>
    </source>
</evidence>
<protein>
    <recommendedName>
        <fullName evidence="11">Cystinosin homolog</fullName>
    </recommendedName>
</protein>
<name>A0A9X6NBQ7_HYPEX</name>
<keyword evidence="7 12" id="KW-1133">Transmembrane helix</keyword>
<sequence length="390" mass="43744">MHVFFLLGIFVVWSSGRAIHVDASDGEAVSIAFEPSHIRLESHQNSSFILRIRGYLTQSVLAWWTYDRTDLIAPLDNLTLPELNSSAKDFTYSVETVGHAGVLTVGLDAEDGMLNSSQHVILTIAVVHSIALATFSDVVGWIYFVAWSISFYPQVIVNYRRKSVSGLSFDFLALNITGFLCYTIFNVGLFWIPEIQDEYFARHPRGVLPVEANDVFFAIHAVCLTIVQIAQCFIYPSDGQRLFKFTIIGLGALWLASVIMGILAAVHVVKWLDYLYYFSYVKLGITLIKYIPQAWMNFRRKSTVGWSIGNVLLDFTGGVLSLAQLFVIAYNFDDWTSTVGNPTKIGLGLLSIFFDVVFIVQHYVLYRKASHKVVDLYPEGESVTSSVLPD</sequence>
<evidence type="ECO:0000256" key="3">
    <source>
        <dbReference type="ARBA" id="ARBA00022448"/>
    </source>
</evidence>
<dbReference type="FunFam" id="1.20.1280.290:FF:000016">
    <property type="entry name" value="Cystinosin homolog"/>
    <property type="match status" value="1"/>
</dbReference>
<evidence type="ECO:0000256" key="13">
    <source>
        <dbReference type="SAM" id="SignalP"/>
    </source>
</evidence>
<dbReference type="SMART" id="SM00679">
    <property type="entry name" value="CTNS"/>
    <property type="match status" value="2"/>
</dbReference>
<dbReference type="Proteomes" id="UP000192578">
    <property type="component" value="Unassembled WGS sequence"/>
</dbReference>
<feature type="transmembrane region" description="Helical" evidence="12">
    <location>
        <begin position="311"/>
        <end position="332"/>
    </location>
</feature>
<dbReference type="GO" id="GO:0015184">
    <property type="term" value="F:L-cystine transmembrane transporter activity"/>
    <property type="evidence" value="ECO:0007669"/>
    <property type="project" value="TreeGrafter"/>
</dbReference>
<feature type="signal peptide" evidence="13">
    <location>
        <begin position="1"/>
        <end position="18"/>
    </location>
</feature>
<evidence type="ECO:0000256" key="11">
    <source>
        <dbReference type="ARBA" id="ARBA00074957"/>
    </source>
</evidence>
<dbReference type="NCBIfam" id="TIGR00951">
    <property type="entry name" value="2A43"/>
    <property type="match status" value="1"/>
</dbReference>
<feature type="chain" id="PRO_5040794388" description="Cystinosin homolog" evidence="13">
    <location>
        <begin position="19"/>
        <end position="390"/>
    </location>
</feature>